<organism evidence="6 7">
    <name type="scientific">Friedmanniomyces endolithicus</name>
    <dbReference type="NCBI Taxonomy" id="329885"/>
    <lineage>
        <taxon>Eukaryota</taxon>
        <taxon>Fungi</taxon>
        <taxon>Dikarya</taxon>
        <taxon>Ascomycota</taxon>
        <taxon>Pezizomycotina</taxon>
        <taxon>Dothideomycetes</taxon>
        <taxon>Dothideomycetidae</taxon>
        <taxon>Mycosphaerellales</taxon>
        <taxon>Teratosphaeriaceae</taxon>
        <taxon>Friedmanniomyces</taxon>
    </lineage>
</organism>
<protein>
    <recommendedName>
        <fullName evidence="8">Major facilitator superfamily (MFS) profile domain-containing protein</fullName>
    </recommendedName>
</protein>
<accession>A0AAN6FN11</accession>
<dbReference type="GO" id="GO:0016020">
    <property type="term" value="C:membrane"/>
    <property type="evidence" value="ECO:0007669"/>
    <property type="project" value="UniProtKB-SubCell"/>
</dbReference>
<evidence type="ECO:0000256" key="4">
    <source>
        <dbReference type="ARBA" id="ARBA00023136"/>
    </source>
</evidence>
<dbReference type="Pfam" id="PF00083">
    <property type="entry name" value="Sugar_tr"/>
    <property type="match status" value="1"/>
</dbReference>
<evidence type="ECO:0000256" key="2">
    <source>
        <dbReference type="ARBA" id="ARBA00022692"/>
    </source>
</evidence>
<name>A0AAN6FN11_9PEZI</name>
<dbReference type="GO" id="GO:0005351">
    <property type="term" value="F:carbohydrate:proton symporter activity"/>
    <property type="evidence" value="ECO:0007669"/>
    <property type="project" value="TreeGrafter"/>
</dbReference>
<dbReference type="Gene3D" id="1.20.1250.20">
    <property type="entry name" value="MFS general substrate transporter like domains"/>
    <property type="match status" value="1"/>
</dbReference>
<evidence type="ECO:0000256" key="1">
    <source>
        <dbReference type="ARBA" id="ARBA00004141"/>
    </source>
</evidence>
<gene>
    <name evidence="6" type="ORF">LTR82_007722</name>
</gene>
<reference evidence="6" key="1">
    <citation type="submission" date="2021-12" db="EMBL/GenBank/DDBJ databases">
        <title>Black yeast isolated from Biological Soil Crust.</title>
        <authorList>
            <person name="Kurbessoian T."/>
        </authorList>
    </citation>
    <scope>NUCLEOTIDE SEQUENCE</scope>
    <source>
        <strain evidence="6">CCFEE 5208</strain>
    </source>
</reference>
<dbReference type="SUPFAM" id="SSF103473">
    <property type="entry name" value="MFS general substrate transporter"/>
    <property type="match status" value="1"/>
</dbReference>
<proteinExistence type="predicted"/>
<comment type="subcellular location">
    <subcellularLocation>
        <location evidence="1">Membrane</location>
        <topology evidence="1">Multi-pass membrane protein</topology>
    </subcellularLocation>
</comment>
<keyword evidence="4 5" id="KW-0472">Membrane</keyword>
<dbReference type="InterPro" id="IPR036259">
    <property type="entry name" value="MFS_trans_sf"/>
</dbReference>
<feature type="transmembrane region" description="Helical" evidence="5">
    <location>
        <begin position="52"/>
        <end position="71"/>
    </location>
</feature>
<dbReference type="PANTHER" id="PTHR48022:SF11">
    <property type="entry name" value="MONOSACCHARIDE TRANSPORTER (HXT8), PUTATIVE (AFU_ORTHOLOGUE AFUA_2G08120)-RELATED"/>
    <property type="match status" value="1"/>
</dbReference>
<comment type="caution">
    <text evidence="6">The sequence shown here is derived from an EMBL/GenBank/DDBJ whole genome shotgun (WGS) entry which is preliminary data.</text>
</comment>
<evidence type="ECO:0000313" key="7">
    <source>
        <dbReference type="Proteomes" id="UP001168146"/>
    </source>
</evidence>
<evidence type="ECO:0008006" key="8">
    <source>
        <dbReference type="Google" id="ProtNLM"/>
    </source>
</evidence>
<keyword evidence="3 5" id="KW-1133">Transmembrane helix</keyword>
<dbReference type="InterPro" id="IPR005828">
    <property type="entry name" value="MFS_sugar_transport-like"/>
</dbReference>
<dbReference type="EMBL" id="JASUXU010000021">
    <property type="protein sequence ID" value="KAK0321270.1"/>
    <property type="molecule type" value="Genomic_DNA"/>
</dbReference>
<dbReference type="InterPro" id="IPR050360">
    <property type="entry name" value="MFS_Sugar_Transporters"/>
</dbReference>
<keyword evidence="2 5" id="KW-0812">Transmembrane</keyword>
<dbReference type="Proteomes" id="UP001168146">
    <property type="component" value="Unassembled WGS sequence"/>
</dbReference>
<evidence type="ECO:0000256" key="5">
    <source>
        <dbReference type="SAM" id="Phobius"/>
    </source>
</evidence>
<evidence type="ECO:0000313" key="6">
    <source>
        <dbReference type="EMBL" id="KAK0321270.1"/>
    </source>
</evidence>
<evidence type="ECO:0000256" key="3">
    <source>
        <dbReference type="ARBA" id="ARBA00022989"/>
    </source>
</evidence>
<sequence length="125" mass="14047">MLNSTTWLYGAEVLPIALRSKVMGLAAASHFIVNVGITEAGPSAFATIKQNYYYVFVGCTSFFLVIAWFYFPETRHKTLEEIAAAFGDRVVTLTEIEIAQEQTVFEEKATMGHVEDRRTEAHHQV</sequence>
<dbReference type="AlphaFoldDB" id="A0AAN6FN11"/>
<dbReference type="PANTHER" id="PTHR48022">
    <property type="entry name" value="PLASTIDIC GLUCOSE TRANSPORTER 4"/>
    <property type="match status" value="1"/>
</dbReference>